<comment type="caution">
    <text evidence="3">The sequence shown here is derived from an EMBL/GenBank/DDBJ whole genome shotgun (WGS) entry which is preliminary data.</text>
</comment>
<keyword evidence="4" id="KW-1185">Reference proteome</keyword>
<dbReference type="EMBL" id="JADBEB010000001">
    <property type="protein sequence ID" value="MBE1487768.1"/>
    <property type="molecule type" value="Genomic_DNA"/>
</dbReference>
<gene>
    <name evidence="3" type="ORF">H4W31_003406</name>
</gene>
<proteinExistence type="predicted"/>
<keyword evidence="2" id="KW-0732">Signal</keyword>
<name>A0A927QZM7_9ACTN</name>
<feature type="chain" id="PRO_5039632065" evidence="2">
    <location>
        <begin position="29"/>
        <end position="194"/>
    </location>
</feature>
<dbReference type="RefSeq" id="WP_192767557.1">
    <property type="nucleotide sequence ID" value="NZ_JADBEB010000001.1"/>
</dbReference>
<protein>
    <submittedName>
        <fullName evidence="3">Uncharacterized protein</fullName>
    </submittedName>
</protein>
<evidence type="ECO:0000256" key="1">
    <source>
        <dbReference type="SAM" id="MobiDB-lite"/>
    </source>
</evidence>
<organism evidence="3 4">
    <name type="scientific">Plantactinospora soyae</name>
    <dbReference type="NCBI Taxonomy" id="1544732"/>
    <lineage>
        <taxon>Bacteria</taxon>
        <taxon>Bacillati</taxon>
        <taxon>Actinomycetota</taxon>
        <taxon>Actinomycetes</taxon>
        <taxon>Micromonosporales</taxon>
        <taxon>Micromonosporaceae</taxon>
        <taxon>Plantactinospora</taxon>
    </lineage>
</organism>
<evidence type="ECO:0000313" key="4">
    <source>
        <dbReference type="Proteomes" id="UP000649753"/>
    </source>
</evidence>
<evidence type="ECO:0000256" key="2">
    <source>
        <dbReference type="SAM" id="SignalP"/>
    </source>
</evidence>
<feature type="region of interest" description="Disordered" evidence="1">
    <location>
        <begin position="25"/>
        <end position="52"/>
    </location>
</feature>
<reference evidence="3" key="1">
    <citation type="submission" date="2020-10" db="EMBL/GenBank/DDBJ databases">
        <title>Sequencing the genomes of 1000 actinobacteria strains.</title>
        <authorList>
            <person name="Klenk H.-P."/>
        </authorList>
    </citation>
    <scope>NUCLEOTIDE SEQUENCE</scope>
    <source>
        <strain evidence="3">DSM 46832</strain>
    </source>
</reference>
<evidence type="ECO:0000313" key="3">
    <source>
        <dbReference type="EMBL" id="MBE1487768.1"/>
    </source>
</evidence>
<dbReference type="Proteomes" id="UP000649753">
    <property type="component" value="Unassembled WGS sequence"/>
</dbReference>
<dbReference type="PROSITE" id="PS51257">
    <property type="entry name" value="PROKAR_LIPOPROTEIN"/>
    <property type="match status" value="1"/>
</dbReference>
<accession>A0A927QZM7</accession>
<dbReference type="AlphaFoldDB" id="A0A927QZM7"/>
<feature type="signal peptide" evidence="2">
    <location>
        <begin position="1"/>
        <end position="28"/>
    </location>
</feature>
<sequence>MRTTQRALPVLVAIGLLAATGCTGPEPAGPASGTPTGVAGPTSTAIPGRTPTGPVPAGASLVSCAHVIDHLDAPPADRVVVAEVVAVPVGLLEVHPAGKAGPARFFAKTGMVVRADSTVDLSVPAGSAGRTVIGWGSPAEPARQVRLPGCPDRTGWVAFAGGFWLDEPACVPLTVRSNGRDERVRMAIGVDCPQ</sequence>